<organism evidence="2 3">
    <name type="scientific">Prescottella soli</name>
    <dbReference type="NCBI Taxonomy" id="1543852"/>
    <lineage>
        <taxon>Bacteria</taxon>
        <taxon>Bacillati</taxon>
        <taxon>Actinomycetota</taxon>
        <taxon>Actinomycetes</taxon>
        <taxon>Mycobacteriales</taxon>
        <taxon>Nocardiaceae</taxon>
        <taxon>Prescottella</taxon>
    </lineage>
</organism>
<evidence type="ECO:0000313" key="2">
    <source>
        <dbReference type="EMBL" id="MFM1731090.1"/>
    </source>
</evidence>
<accession>A0ABW9FZN1</accession>
<dbReference type="PROSITE" id="PS51704">
    <property type="entry name" value="GP_PDE"/>
    <property type="match status" value="1"/>
</dbReference>
<dbReference type="Gene3D" id="3.20.20.190">
    <property type="entry name" value="Phosphatidylinositol (PI) phosphodiesterase"/>
    <property type="match status" value="1"/>
</dbReference>
<dbReference type="EMBL" id="JBDLNU010000006">
    <property type="protein sequence ID" value="MFM1731090.1"/>
    <property type="molecule type" value="Genomic_DNA"/>
</dbReference>
<dbReference type="SUPFAM" id="SSF51695">
    <property type="entry name" value="PLC-like phosphodiesterases"/>
    <property type="match status" value="1"/>
</dbReference>
<reference evidence="2 3" key="1">
    <citation type="submission" date="2023-11" db="EMBL/GenBank/DDBJ databases">
        <authorList>
            <person name="Val-Calvo J."/>
            <person name="Scortti M."/>
            <person name="Vazquez-Boland J."/>
        </authorList>
    </citation>
    <scope>NUCLEOTIDE SEQUENCE [LARGE SCALE GENOMIC DNA]</scope>
    <source>
        <strain evidence="2 3">DSM 46662</strain>
    </source>
</reference>
<keyword evidence="3" id="KW-1185">Reference proteome</keyword>
<comment type="caution">
    <text evidence="2">The sequence shown here is derived from an EMBL/GenBank/DDBJ whole genome shotgun (WGS) entry which is preliminary data.</text>
</comment>
<dbReference type="Proteomes" id="UP001629744">
    <property type="component" value="Unassembled WGS sequence"/>
</dbReference>
<proteinExistence type="predicted"/>
<gene>
    <name evidence="2" type="ORF">ABEU19_004640</name>
</gene>
<evidence type="ECO:0000313" key="3">
    <source>
        <dbReference type="Proteomes" id="UP001629744"/>
    </source>
</evidence>
<evidence type="ECO:0000259" key="1">
    <source>
        <dbReference type="PROSITE" id="PS51704"/>
    </source>
</evidence>
<dbReference type="Pfam" id="PF03009">
    <property type="entry name" value="GDPD"/>
    <property type="match status" value="1"/>
</dbReference>
<dbReference type="RefSeq" id="WP_348610866.1">
    <property type="nucleotide sequence ID" value="NZ_CP157276.1"/>
</dbReference>
<dbReference type="InterPro" id="IPR017946">
    <property type="entry name" value="PLC-like_Pdiesterase_TIM-brl"/>
</dbReference>
<name>A0ABW9FZN1_9NOCA</name>
<feature type="domain" description="GP-PDE" evidence="1">
    <location>
        <begin position="8"/>
        <end position="241"/>
    </location>
</feature>
<sequence length="251" mass="27081">MSPLPVTYAVVGHRGAMAESPENTLASFRLAEAIGVHELEFDVRLSADGVAIVLHDATLDRRAAADSGRGLGPVADLSYDRISGVDVGAGERVPTFEEALDVTCVALQVEIKAVEAVPEVARIVAGRPDDARRIRFTSFLPEALRRLQELAPDVRRGLITLGYPDTGRHPDGIEAVLASTGASAFYSGWEGLSVDIVRRLQDSGYEVGAWPVRSLDDVRRGLEWGLVSGTVDDPRAGCEWLVEARRLARQV</sequence>
<dbReference type="PANTHER" id="PTHR46211">
    <property type="entry name" value="GLYCEROPHOSPHORYL DIESTER PHOSPHODIESTERASE"/>
    <property type="match status" value="1"/>
</dbReference>
<dbReference type="InterPro" id="IPR030395">
    <property type="entry name" value="GP_PDE_dom"/>
</dbReference>
<protein>
    <submittedName>
        <fullName evidence="2">Glycerophosphodiester phosphodiesterase family protein</fullName>
    </submittedName>
</protein>
<dbReference type="PANTHER" id="PTHR46211:SF14">
    <property type="entry name" value="GLYCEROPHOSPHODIESTER PHOSPHODIESTERASE"/>
    <property type="match status" value="1"/>
</dbReference>